<dbReference type="Pfam" id="PF06114">
    <property type="entry name" value="Peptidase_M78"/>
    <property type="match status" value="1"/>
</dbReference>
<reference evidence="2" key="1">
    <citation type="submission" date="2019-03" db="EMBL/GenBank/DDBJ databases">
        <title>Single cell metagenomics reveals metabolic interactions within the superorganism composed of flagellate Streblomastix strix and complex community of Bacteroidetes bacteria on its surface.</title>
        <authorList>
            <person name="Treitli S.C."/>
            <person name="Kolisko M."/>
            <person name="Husnik F."/>
            <person name="Keeling P."/>
            <person name="Hampl V."/>
        </authorList>
    </citation>
    <scope>NUCLEOTIDE SEQUENCE</scope>
    <source>
        <strain evidence="2">STM</strain>
    </source>
</reference>
<name>A0A5J4PQU2_9ZZZZ</name>
<evidence type="ECO:0000313" key="2">
    <source>
        <dbReference type="EMBL" id="KAA6311321.1"/>
    </source>
</evidence>
<feature type="domain" description="IrrE N-terminal-like" evidence="1">
    <location>
        <begin position="37"/>
        <end position="90"/>
    </location>
</feature>
<dbReference type="AlphaFoldDB" id="A0A5J4PQU2"/>
<dbReference type="InterPro" id="IPR052345">
    <property type="entry name" value="Rad_response_metalloprotease"/>
</dbReference>
<dbReference type="Gene3D" id="1.10.10.2910">
    <property type="match status" value="1"/>
</dbReference>
<dbReference type="EMBL" id="SNRY01006996">
    <property type="protein sequence ID" value="KAA6311321.1"/>
    <property type="molecule type" value="Genomic_DNA"/>
</dbReference>
<protein>
    <recommendedName>
        <fullName evidence="1">IrrE N-terminal-like domain-containing protein</fullName>
    </recommendedName>
</protein>
<sequence>MVKVDFDAIAIEALNFRNDCFISSHEPINCKNLLLQLNVLTLYRPLSNNFSGMCLKSNEKKFILVNSNHSRGRQHFTIAHEFYHLFLEQSFYPRLFFTSIETCWKYFRIVEYEQILIIKIFQ</sequence>
<comment type="caution">
    <text evidence="2">The sequence shown here is derived from an EMBL/GenBank/DDBJ whole genome shotgun (WGS) entry which is preliminary data.</text>
</comment>
<dbReference type="PANTHER" id="PTHR43236:SF2">
    <property type="entry name" value="BLL0069 PROTEIN"/>
    <property type="match status" value="1"/>
</dbReference>
<evidence type="ECO:0000259" key="1">
    <source>
        <dbReference type="Pfam" id="PF06114"/>
    </source>
</evidence>
<organism evidence="2">
    <name type="scientific">termite gut metagenome</name>
    <dbReference type="NCBI Taxonomy" id="433724"/>
    <lineage>
        <taxon>unclassified sequences</taxon>
        <taxon>metagenomes</taxon>
        <taxon>organismal metagenomes</taxon>
    </lineage>
</organism>
<dbReference type="InterPro" id="IPR010359">
    <property type="entry name" value="IrrE_HExxH"/>
</dbReference>
<accession>A0A5J4PQU2</accession>
<gene>
    <name evidence="2" type="ORF">EZS27_037525</name>
</gene>
<dbReference type="PANTHER" id="PTHR43236">
    <property type="entry name" value="ANTITOXIN HIGA1"/>
    <property type="match status" value="1"/>
</dbReference>
<proteinExistence type="predicted"/>